<organism evidence="2">
    <name type="scientific">Octactis speculum</name>
    <dbReference type="NCBI Taxonomy" id="3111310"/>
    <lineage>
        <taxon>Eukaryota</taxon>
        <taxon>Sar</taxon>
        <taxon>Stramenopiles</taxon>
        <taxon>Ochrophyta</taxon>
        <taxon>Dictyochophyceae</taxon>
        <taxon>Dictyochales</taxon>
        <taxon>Dictyochaceae</taxon>
        <taxon>Octactis</taxon>
    </lineage>
</organism>
<dbReference type="AlphaFoldDB" id="A0A7S2FBE9"/>
<feature type="chain" id="PRO_5030901099" evidence="1">
    <location>
        <begin position="21"/>
        <end position="135"/>
    </location>
</feature>
<keyword evidence="1" id="KW-0732">Signal</keyword>
<evidence type="ECO:0000313" key="2">
    <source>
        <dbReference type="EMBL" id="CAD9385294.1"/>
    </source>
</evidence>
<evidence type="ECO:0000256" key="1">
    <source>
        <dbReference type="SAM" id="SignalP"/>
    </source>
</evidence>
<dbReference type="EMBL" id="HBGS01009991">
    <property type="protein sequence ID" value="CAD9385294.1"/>
    <property type="molecule type" value="Transcribed_RNA"/>
</dbReference>
<proteinExistence type="predicted"/>
<protein>
    <submittedName>
        <fullName evidence="2">Uncharacterized protein</fullName>
    </submittedName>
</protein>
<feature type="signal peptide" evidence="1">
    <location>
        <begin position="1"/>
        <end position="20"/>
    </location>
</feature>
<name>A0A7S2FBE9_9STRA</name>
<gene>
    <name evidence="2" type="ORF">DSPE1174_LOCUS5280</name>
</gene>
<sequence>MIVRYLALLFFSCIAQSGVALQLQARHQLRQSGWTNCVNRPWSGKPVFAADGEAAESSLVSENESQELESTTYVNLGIGKGGEESTPAWKDPAPSANTDFTLSWWAYALVLYPAVLLSNDFLHWVPEGTPLPGLK</sequence>
<accession>A0A7S2FBE9</accession>
<reference evidence="2" key="1">
    <citation type="submission" date="2021-01" db="EMBL/GenBank/DDBJ databases">
        <authorList>
            <person name="Corre E."/>
            <person name="Pelletier E."/>
            <person name="Niang G."/>
            <person name="Scheremetjew M."/>
            <person name="Finn R."/>
            <person name="Kale V."/>
            <person name="Holt S."/>
            <person name="Cochrane G."/>
            <person name="Meng A."/>
            <person name="Brown T."/>
            <person name="Cohen L."/>
        </authorList>
    </citation>
    <scope>NUCLEOTIDE SEQUENCE</scope>
    <source>
        <strain evidence="2">CCMP1381</strain>
    </source>
</reference>